<evidence type="ECO:0000313" key="3">
    <source>
        <dbReference type="Proteomes" id="UP000038009"/>
    </source>
</evidence>
<dbReference type="VEuPathDB" id="TriTrypDB:Lsey_0090_0070"/>
<dbReference type="OrthoDB" id="270170at2759"/>
<dbReference type="EMBL" id="LJSK01000090">
    <property type="protein sequence ID" value="KPI87389.1"/>
    <property type="molecule type" value="Genomic_DNA"/>
</dbReference>
<accession>A0A0N0P6A2</accession>
<feature type="compositionally biased region" description="Basic and acidic residues" evidence="1">
    <location>
        <begin position="275"/>
        <end position="284"/>
    </location>
</feature>
<dbReference type="InterPro" id="IPR059193">
    <property type="entry name" value="mt-LAF15-like"/>
</dbReference>
<feature type="region of interest" description="Disordered" evidence="1">
    <location>
        <begin position="275"/>
        <end position="303"/>
    </location>
</feature>
<reference evidence="2 3" key="1">
    <citation type="journal article" date="2015" name="PLoS Pathog.">
        <title>Leptomonas seymouri: Adaptations to the Dixenous Life Cycle Analyzed by Genome Sequencing, Transcriptome Profiling and Co-infection with Leishmania donovani.</title>
        <authorList>
            <person name="Kraeva N."/>
            <person name="Butenko A."/>
            <person name="Hlavacova J."/>
            <person name="Kostygov A."/>
            <person name="Myskova J."/>
            <person name="Grybchuk D."/>
            <person name="Lestinova T."/>
            <person name="Votypka J."/>
            <person name="Volf P."/>
            <person name="Opperdoes F."/>
            <person name="Flegontov P."/>
            <person name="Lukes J."/>
            <person name="Yurchenko V."/>
        </authorList>
    </citation>
    <scope>NUCLEOTIDE SEQUENCE [LARGE SCALE GENOMIC DNA]</scope>
    <source>
        <strain evidence="2 3">ATCC 30220</strain>
    </source>
</reference>
<dbReference type="AlphaFoldDB" id="A0A0N0P6A2"/>
<name>A0A0N0P6A2_LEPSE</name>
<evidence type="ECO:0000256" key="1">
    <source>
        <dbReference type="SAM" id="MobiDB-lite"/>
    </source>
</evidence>
<sequence>MFVVRCPASMLWHPSVHHSLLLLRALQQPHTLQVDPCTANRSRLLMPLLSECAMELNVRYQPALKPGEESVGTSKSQNVMLYRPEDVLHTLRCPPDTWDGPTLREEVHLATSSSLVEYLEASTVSAYVMSAMDALLVSLNTGDMETIRQTHARLLDLVERLESSIADEGDLSGSTHAVTDPLSTWPLFSVLQFLIEEGGLLTSAFPHTNKAYTRLSSTNKAIAQHRRLLQRTVEEQLDANHVSASSTASTVSTRFELDYPAKGFLRDVQRHLADYNRSTEERTTEGVTGSKGPLHSRVSGGRLGMQAVPARLPWTLQGKPLRKP</sequence>
<comment type="caution">
    <text evidence="2">The sequence shown here is derived from an EMBL/GenBank/DDBJ whole genome shotgun (WGS) entry which is preliminary data.</text>
</comment>
<evidence type="ECO:0000313" key="2">
    <source>
        <dbReference type="EMBL" id="KPI87389.1"/>
    </source>
</evidence>
<dbReference type="Proteomes" id="UP000038009">
    <property type="component" value="Unassembled WGS sequence"/>
</dbReference>
<dbReference type="CDD" id="cd23089">
    <property type="entry name" value="mt-LAF15-like"/>
    <property type="match status" value="1"/>
</dbReference>
<dbReference type="OMA" id="STWPLFC"/>
<gene>
    <name evidence="2" type="ORF">ABL78_3523</name>
</gene>
<protein>
    <submittedName>
        <fullName evidence="2">Uncharacterized protein</fullName>
    </submittedName>
</protein>
<proteinExistence type="predicted"/>
<organism evidence="2 3">
    <name type="scientific">Leptomonas seymouri</name>
    <dbReference type="NCBI Taxonomy" id="5684"/>
    <lineage>
        <taxon>Eukaryota</taxon>
        <taxon>Discoba</taxon>
        <taxon>Euglenozoa</taxon>
        <taxon>Kinetoplastea</taxon>
        <taxon>Metakinetoplastina</taxon>
        <taxon>Trypanosomatida</taxon>
        <taxon>Trypanosomatidae</taxon>
        <taxon>Leishmaniinae</taxon>
        <taxon>Leptomonas</taxon>
    </lineage>
</organism>
<keyword evidence="3" id="KW-1185">Reference proteome</keyword>